<keyword evidence="1" id="KW-0175">Coiled coil</keyword>
<evidence type="ECO:0000313" key="5">
    <source>
        <dbReference type="Proteomes" id="UP000736335"/>
    </source>
</evidence>
<accession>A0A9P6HMX5</accession>
<feature type="coiled-coil region" evidence="1">
    <location>
        <begin position="149"/>
        <end position="176"/>
    </location>
</feature>
<feature type="transmembrane region" description="Helical" evidence="3">
    <location>
        <begin position="512"/>
        <end position="533"/>
    </location>
</feature>
<evidence type="ECO:0000313" key="4">
    <source>
        <dbReference type="EMBL" id="KAF9790928.1"/>
    </source>
</evidence>
<name>A0A9P6HMX5_9AGAM</name>
<feature type="transmembrane region" description="Helical" evidence="3">
    <location>
        <begin position="477"/>
        <end position="500"/>
    </location>
</feature>
<keyword evidence="3" id="KW-0472">Membrane</keyword>
<evidence type="ECO:0000256" key="1">
    <source>
        <dbReference type="SAM" id="Coils"/>
    </source>
</evidence>
<gene>
    <name evidence="4" type="ORF">BJ322DRAFT_1017547</name>
</gene>
<reference evidence="4" key="2">
    <citation type="submission" date="2020-11" db="EMBL/GenBank/DDBJ databases">
        <authorList>
            <consortium name="DOE Joint Genome Institute"/>
            <person name="Kuo A."/>
            <person name="Miyauchi S."/>
            <person name="Kiss E."/>
            <person name="Drula E."/>
            <person name="Kohler A."/>
            <person name="Sanchez-Garcia M."/>
            <person name="Andreopoulos B."/>
            <person name="Barry K.W."/>
            <person name="Bonito G."/>
            <person name="Buee M."/>
            <person name="Carver A."/>
            <person name="Chen C."/>
            <person name="Cichocki N."/>
            <person name="Clum A."/>
            <person name="Culley D."/>
            <person name="Crous P.W."/>
            <person name="Fauchery L."/>
            <person name="Girlanda M."/>
            <person name="Hayes R."/>
            <person name="Keri Z."/>
            <person name="Labutti K."/>
            <person name="Lipzen A."/>
            <person name="Lombard V."/>
            <person name="Magnuson J."/>
            <person name="Maillard F."/>
            <person name="Morin E."/>
            <person name="Murat C."/>
            <person name="Nolan M."/>
            <person name="Ohm R."/>
            <person name="Pangilinan J."/>
            <person name="Pereira M."/>
            <person name="Perotto S."/>
            <person name="Peter M."/>
            <person name="Riley R."/>
            <person name="Sitrit Y."/>
            <person name="Stielow B."/>
            <person name="Szollosi G."/>
            <person name="Zifcakova L."/>
            <person name="Stursova M."/>
            <person name="Spatafora J.W."/>
            <person name="Tedersoo L."/>
            <person name="Vaario L.-M."/>
            <person name="Yamada A."/>
            <person name="Yan M."/>
            <person name="Wang P."/>
            <person name="Xu J."/>
            <person name="Bruns T."/>
            <person name="Baldrian P."/>
            <person name="Vilgalys R."/>
            <person name="Henrissat B."/>
            <person name="Grigoriev I.V."/>
            <person name="Hibbett D."/>
            <person name="Nagy L.G."/>
            <person name="Martin F.M."/>
        </authorList>
    </citation>
    <scope>NUCLEOTIDE SEQUENCE</scope>
    <source>
        <strain evidence="4">UH-Tt-Lm1</strain>
    </source>
</reference>
<keyword evidence="5" id="KW-1185">Reference proteome</keyword>
<feature type="region of interest" description="Disordered" evidence="2">
    <location>
        <begin position="278"/>
        <end position="332"/>
    </location>
</feature>
<dbReference type="OrthoDB" id="3245627at2759"/>
<dbReference type="Proteomes" id="UP000736335">
    <property type="component" value="Unassembled WGS sequence"/>
</dbReference>
<feature type="coiled-coil region" evidence="1">
    <location>
        <begin position="224"/>
        <end position="251"/>
    </location>
</feature>
<proteinExistence type="predicted"/>
<keyword evidence="3" id="KW-0812">Transmembrane</keyword>
<sequence>MPMISDRVFRAENSTATIESADPRSVQNKSYFLPNANVAYPSYREIFAVADKVDARQLEATIARPPLYLTIDDELWYHNLIDHKLQESMRGVTFDTELRMPWETPVASSLWGLLKMGIYDLGNGEGRWPGATRSQHFTTAVGHRLWFLLRTEQKANERLKREVKEAKDDARRMYSEALDMKKTLLLMNDTLRVTFESEMLAMREEHNRLVESLKDRDDTIQRDLIEVDRRLNRHRRALNELDTKVDTLDDALPLLGARVESMSERLCHCRTRSVAAVRDESEDESIPDRMASPIASDGSYRTPAHTDGGGEVVRETSEETAVNPVSSSPELEYAGENEVAVPIPPPSISPCRVDRGELIPVESVDVNGLTDLTLLSVQRAAEAVRLVAQLTERVEGWSVQRTLDQTMVDSARNRLRAEVQLAVAHRLEEARVVEMVDEEVDENASEGTEEEVASAEEYWQTRNIQDALGPSAGVGGLYTAIIAMLIESHAPYAIYFLLYIGPRATNSPIQYIFSPILCEMQVIALFLIILRVANRRALTSNMITGTTGSIQFYFKSQTESTSGDEKYSEGSHTGRMQRLRKSMEPLQLSFLHGSWAIHRDNSPWVMGHATLYNP</sequence>
<reference evidence="4" key="1">
    <citation type="journal article" date="2020" name="Nat. Commun.">
        <title>Large-scale genome sequencing of mycorrhizal fungi provides insights into the early evolution of symbiotic traits.</title>
        <authorList>
            <person name="Miyauchi S."/>
            <person name="Kiss E."/>
            <person name="Kuo A."/>
            <person name="Drula E."/>
            <person name="Kohler A."/>
            <person name="Sanchez-Garcia M."/>
            <person name="Morin E."/>
            <person name="Andreopoulos B."/>
            <person name="Barry K.W."/>
            <person name="Bonito G."/>
            <person name="Buee M."/>
            <person name="Carver A."/>
            <person name="Chen C."/>
            <person name="Cichocki N."/>
            <person name="Clum A."/>
            <person name="Culley D."/>
            <person name="Crous P.W."/>
            <person name="Fauchery L."/>
            <person name="Girlanda M."/>
            <person name="Hayes R.D."/>
            <person name="Keri Z."/>
            <person name="LaButti K."/>
            <person name="Lipzen A."/>
            <person name="Lombard V."/>
            <person name="Magnuson J."/>
            <person name="Maillard F."/>
            <person name="Murat C."/>
            <person name="Nolan M."/>
            <person name="Ohm R.A."/>
            <person name="Pangilinan J."/>
            <person name="Pereira M.F."/>
            <person name="Perotto S."/>
            <person name="Peter M."/>
            <person name="Pfister S."/>
            <person name="Riley R."/>
            <person name="Sitrit Y."/>
            <person name="Stielow J.B."/>
            <person name="Szollosi G."/>
            <person name="Zifcakova L."/>
            <person name="Stursova M."/>
            <person name="Spatafora J.W."/>
            <person name="Tedersoo L."/>
            <person name="Vaario L.M."/>
            <person name="Yamada A."/>
            <person name="Yan M."/>
            <person name="Wang P."/>
            <person name="Xu J."/>
            <person name="Bruns T."/>
            <person name="Baldrian P."/>
            <person name="Vilgalys R."/>
            <person name="Dunand C."/>
            <person name="Henrissat B."/>
            <person name="Grigoriev I.V."/>
            <person name="Hibbett D."/>
            <person name="Nagy L.G."/>
            <person name="Martin F.M."/>
        </authorList>
    </citation>
    <scope>NUCLEOTIDE SEQUENCE</scope>
    <source>
        <strain evidence="4">UH-Tt-Lm1</strain>
    </source>
</reference>
<evidence type="ECO:0000256" key="3">
    <source>
        <dbReference type="SAM" id="Phobius"/>
    </source>
</evidence>
<protein>
    <submittedName>
        <fullName evidence="4">Uncharacterized protein</fullName>
    </submittedName>
</protein>
<dbReference type="AlphaFoldDB" id="A0A9P6HMX5"/>
<keyword evidence="3" id="KW-1133">Transmembrane helix</keyword>
<evidence type="ECO:0000256" key="2">
    <source>
        <dbReference type="SAM" id="MobiDB-lite"/>
    </source>
</evidence>
<comment type="caution">
    <text evidence="4">The sequence shown here is derived from an EMBL/GenBank/DDBJ whole genome shotgun (WGS) entry which is preliminary data.</text>
</comment>
<dbReference type="EMBL" id="WIUZ02000002">
    <property type="protein sequence ID" value="KAF9790928.1"/>
    <property type="molecule type" value="Genomic_DNA"/>
</dbReference>
<organism evidence="4 5">
    <name type="scientific">Thelephora terrestris</name>
    <dbReference type="NCBI Taxonomy" id="56493"/>
    <lineage>
        <taxon>Eukaryota</taxon>
        <taxon>Fungi</taxon>
        <taxon>Dikarya</taxon>
        <taxon>Basidiomycota</taxon>
        <taxon>Agaricomycotina</taxon>
        <taxon>Agaricomycetes</taxon>
        <taxon>Thelephorales</taxon>
        <taxon>Thelephoraceae</taxon>
        <taxon>Thelephora</taxon>
    </lineage>
</organism>
<feature type="compositionally biased region" description="Polar residues" evidence="2">
    <location>
        <begin position="319"/>
        <end position="329"/>
    </location>
</feature>